<comment type="caution">
    <text evidence="1">The sequence shown here is derived from an EMBL/GenBank/DDBJ whole genome shotgun (WGS) entry which is preliminary data.</text>
</comment>
<evidence type="ECO:0000313" key="2">
    <source>
        <dbReference type="Proteomes" id="UP000673975"/>
    </source>
</evidence>
<evidence type="ECO:0000313" key="1">
    <source>
        <dbReference type="EMBL" id="MBP3191327.1"/>
    </source>
</evidence>
<reference evidence="1" key="1">
    <citation type="submission" date="2021-02" db="EMBL/GenBank/DDBJ databases">
        <title>Natronogracilivirga saccharolytica gen. nov. sp. nov. a new anaerobic, haloalkiliphilic carbohydrate-fermenting bacterium from soda lake and proposing of Cyclonatronumiaceae fam. nov. in the phylum Balneolaeota.</title>
        <authorList>
            <person name="Zhilina T.N."/>
            <person name="Sorokin D.Y."/>
            <person name="Zavarzina D.G."/>
            <person name="Toshchakov S.V."/>
            <person name="Kublanov I.V."/>
        </authorList>
    </citation>
    <scope>NUCLEOTIDE SEQUENCE</scope>
    <source>
        <strain evidence="1">Z-1702</strain>
    </source>
</reference>
<dbReference type="RefSeq" id="WP_210509708.1">
    <property type="nucleotide sequence ID" value="NZ_JAFIDN010000001.1"/>
</dbReference>
<organism evidence="1 2">
    <name type="scientific">Natronogracilivirga saccharolytica</name>
    <dbReference type="NCBI Taxonomy" id="2812953"/>
    <lineage>
        <taxon>Bacteria</taxon>
        <taxon>Pseudomonadati</taxon>
        <taxon>Balneolota</taxon>
        <taxon>Balneolia</taxon>
        <taxon>Balneolales</taxon>
        <taxon>Cyclonatronaceae</taxon>
        <taxon>Natronogracilivirga</taxon>
    </lineage>
</organism>
<dbReference type="Proteomes" id="UP000673975">
    <property type="component" value="Unassembled WGS sequence"/>
</dbReference>
<gene>
    <name evidence="1" type="ORF">NATSA_01485</name>
</gene>
<accession>A0A8J7UUB5</accession>
<dbReference type="AlphaFoldDB" id="A0A8J7UUB5"/>
<name>A0A8J7UUB5_9BACT</name>
<dbReference type="EMBL" id="JAFIDN010000001">
    <property type="protein sequence ID" value="MBP3191327.1"/>
    <property type="molecule type" value="Genomic_DNA"/>
</dbReference>
<keyword evidence="2" id="KW-1185">Reference proteome</keyword>
<protein>
    <submittedName>
        <fullName evidence="1">Uncharacterized protein</fullName>
    </submittedName>
</protein>
<proteinExistence type="predicted"/>
<sequence length="670" mass="78189">MKRQKHIYRRTYLLVRCLRPFLILLVALCTLSPGNALAQFLSPFSIGGETSFNRQLDAMRWQYEGGIDLDRNNLSVTLQNSFRSRLYLSDGEARNIQDENELRLSMRQWLNDQWAVTGEAQSYSFTTTNLLQNRAHLGMLYNPYERIELSLMGGIMSDRRSDNLDQGWSGLFRARSRPVRTGDFIFQPSAEAHYADLDPRTSSTYRVQTEGEYRFDDFIMRGDIVASRGTREGYQPSSFFNRGLTNIIESIRNDSTAFDLQVRVPVIESLHLEIDLYTLSSVRSVNSRPYTDDLDDPVSDTRTQRREVELNSRAEYEFRRNQIALGFNFGYINRGSRLTNTEDFTEDQVTRRNEILRNSNFDQSRFELFTRSRWRIADNNELLIQGQAGILRYDTPEINQDDRDELNYRIQIINRHVFSPYFDITLRAGGEATHYVYLSAARSIENNWRRTIRLAPEMQWQPLERLRIRNSLLVRANYTVEDYQLEDRPKNDQSSREFAAQTNIEFMLTDSWSLELGGSRNELRIGRLYWDSFEETPTDTLITYNAEAMAVMQTGNHRIGLGGRIFYRRDYLPQAAITAEIPDEDGTPVPVTRAAPGVQTTRQIGPNVDINLNFFSGNRLVIRGWMQQQSVRRRLYINYTEDVADAFREEERRAVRRTYPNLEIRAVFSF</sequence>